<evidence type="ECO:0000313" key="7">
    <source>
        <dbReference type="Proteomes" id="UP000564573"/>
    </source>
</evidence>
<evidence type="ECO:0000256" key="3">
    <source>
        <dbReference type="ARBA" id="ARBA00023002"/>
    </source>
</evidence>
<dbReference type="PANTHER" id="PTHR43498:SF1">
    <property type="entry name" value="COB--COM HETERODISULFIDE REDUCTASE IRON-SULFUR SUBUNIT A"/>
    <property type="match status" value="1"/>
</dbReference>
<dbReference type="Gene3D" id="3.50.50.60">
    <property type="entry name" value="FAD/NAD(P)-binding domain"/>
    <property type="match status" value="2"/>
</dbReference>
<evidence type="ECO:0008006" key="8">
    <source>
        <dbReference type="Google" id="ProtNLM"/>
    </source>
</evidence>
<dbReference type="InterPro" id="IPR036188">
    <property type="entry name" value="FAD/NAD-bd_sf"/>
</dbReference>
<evidence type="ECO:0000256" key="2">
    <source>
        <dbReference type="ARBA" id="ARBA00022723"/>
    </source>
</evidence>
<dbReference type="EMBL" id="JACIBS010000001">
    <property type="protein sequence ID" value="MBB3662219.1"/>
    <property type="molecule type" value="Genomic_DNA"/>
</dbReference>
<evidence type="ECO:0000256" key="1">
    <source>
        <dbReference type="ARBA" id="ARBA00022485"/>
    </source>
</evidence>
<dbReference type="RefSeq" id="WP_183779807.1">
    <property type="nucleotide sequence ID" value="NZ_JACIBS010000001.1"/>
</dbReference>
<keyword evidence="7" id="KW-1185">Reference proteome</keyword>
<dbReference type="Pfam" id="PF12831">
    <property type="entry name" value="FAD_oxidored"/>
    <property type="match status" value="1"/>
</dbReference>
<keyword evidence="3" id="KW-0560">Oxidoreductase</keyword>
<name>A0A839XK80_9PSEU</name>
<evidence type="ECO:0000256" key="4">
    <source>
        <dbReference type="ARBA" id="ARBA00023004"/>
    </source>
</evidence>
<proteinExistence type="predicted"/>
<dbReference type="Gene3D" id="3.30.9.100">
    <property type="match status" value="1"/>
</dbReference>
<keyword evidence="2" id="KW-0479">Metal-binding</keyword>
<dbReference type="GO" id="GO:0046872">
    <property type="term" value="F:metal ion binding"/>
    <property type="evidence" value="ECO:0007669"/>
    <property type="project" value="UniProtKB-KW"/>
</dbReference>
<comment type="caution">
    <text evidence="6">The sequence shown here is derived from an EMBL/GenBank/DDBJ whole genome shotgun (WGS) entry which is preliminary data.</text>
</comment>
<keyword evidence="1" id="KW-0004">4Fe-4S</keyword>
<organism evidence="6 7">
    <name type="scientific">Prauserella sediminis</name>
    <dbReference type="NCBI Taxonomy" id="577680"/>
    <lineage>
        <taxon>Bacteria</taxon>
        <taxon>Bacillati</taxon>
        <taxon>Actinomycetota</taxon>
        <taxon>Actinomycetes</taxon>
        <taxon>Pseudonocardiales</taxon>
        <taxon>Pseudonocardiaceae</taxon>
        <taxon>Prauserella</taxon>
        <taxon>Prauserella salsuginis group</taxon>
    </lineage>
</organism>
<evidence type="ECO:0000313" key="6">
    <source>
        <dbReference type="EMBL" id="MBB3662219.1"/>
    </source>
</evidence>
<keyword evidence="4" id="KW-0408">Iron</keyword>
<dbReference type="GO" id="GO:0016491">
    <property type="term" value="F:oxidoreductase activity"/>
    <property type="evidence" value="ECO:0007669"/>
    <property type="project" value="UniProtKB-KW"/>
</dbReference>
<dbReference type="Proteomes" id="UP000564573">
    <property type="component" value="Unassembled WGS sequence"/>
</dbReference>
<dbReference type="PRINTS" id="PR00411">
    <property type="entry name" value="PNDRDTASEI"/>
</dbReference>
<dbReference type="SUPFAM" id="SSF51905">
    <property type="entry name" value="FAD/NAD(P)-binding domain"/>
    <property type="match status" value="1"/>
</dbReference>
<dbReference type="PANTHER" id="PTHR43498">
    <property type="entry name" value="FERREDOXIN:COB-COM HETERODISULFIDE REDUCTASE SUBUNIT A"/>
    <property type="match status" value="1"/>
</dbReference>
<accession>A0A839XK80</accession>
<dbReference type="AlphaFoldDB" id="A0A839XK80"/>
<evidence type="ECO:0000256" key="5">
    <source>
        <dbReference type="ARBA" id="ARBA00023014"/>
    </source>
</evidence>
<dbReference type="GO" id="GO:0051539">
    <property type="term" value="F:4 iron, 4 sulfur cluster binding"/>
    <property type="evidence" value="ECO:0007669"/>
    <property type="project" value="UniProtKB-KW"/>
</dbReference>
<protein>
    <recommendedName>
        <fullName evidence="8">FAD dependent oxidoreductase</fullName>
    </recommendedName>
</protein>
<sequence length="416" mass="44648">MAEVEHFDVVVIGGGAGGVAAAAGAARAGARVRLVEQYPYLGGAATISSVLTFCGFYDQRGTQVVAGIGQDVLERLRARGVYEEKTMGWTGNRIVLLDLESTKIVCDELLADEGVDVRLHSRLIDATRHEDGIAEVEVHHRGGRERITAAAFVDASGDGALLSCAGVPTRVVPVEDRQTSTLVCRFGGVAQDADLSREGLRSAVAAYSHETGVSLARDYGIAVHLPVSKDVIALLVDEQVDALDAAAISRDEASARRQAWLYLDALRKHLSGWAQAYLVETGPQLGIRESRRLDGHCQLSEADVLQAVKRPQDSIGRCGWPIEDHSGPGVTNYRPIDGRGWYDIPYGAIRARGTDNLWAVGRLTSSDDEAYASVRVMGTAFATGHAAGVAAAQYSQGERHDIARIRAELRRQDALV</sequence>
<reference evidence="6 7" key="1">
    <citation type="submission" date="2020-08" db="EMBL/GenBank/DDBJ databases">
        <title>Sequencing the genomes of 1000 actinobacteria strains.</title>
        <authorList>
            <person name="Klenk H.-P."/>
        </authorList>
    </citation>
    <scope>NUCLEOTIDE SEQUENCE [LARGE SCALE GENOMIC DNA]</scope>
    <source>
        <strain evidence="6 7">DSM 45267</strain>
    </source>
</reference>
<keyword evidence="5" id="KW-0411">Iron-sulfur</keyword>
<dbReference type="InterPro" id="IPR039650">
    <property type="entry name" value="HdrA-like"/>
</dbReference>
<gene>
    <name evidence="6" type="ORF">FB384_001123</name>
</gene>